<evidence type="ECO:0000256" key="2">
    <source>
        <dbReference type="SAM" id="Phobius"/>
    </source>
</evidence>
<evidence type="ECO:0000313" key="3">
    <source>
        <dbReference type="EMBL" id="QHS94352.1"/>
    </source>
</evidence>
<dbReference type="AlphaFoldDB" id="A0A6C0BQT8"/>
<dbReference type="InterPro" id="IPR018247">
    <property type="entry name" value="EF_Hand_1_Ca_BS"/>
</dbReference>
<feature type="region of interest" description="Disordered" evidence="1">
    <location>
        <begin position="1"/>
        <end position="25"/>
    </location>
</feature>
<feature type="transmembrane region" description="Helical" evidence="2">
    <location>
        <begin position="202"/>
        <end position="223"/>
    </location>
</feature>
<feature type="compositionally biased region" description="Low complexity" evidence="1">
    <location>
        <begin position="15"/>
        <end position="25"/>
    </location>
</feature>
<protein>
    <submittedName>
        <fullName evidence="3">Uncharacterized protein</fullName>
    </submittedName>
</protein>
<organism evidence="3">
    <name type="scientific">viral metagenome</name>
    <dbReference type="NCBI Taxonomy" id="1070528"/>
    <lineage>
        <taxon>unclassified sequences</taxon>
        <taxon>metagenomes</taxon>
        <taxon>organismal metagenomes</taxon>
    </lineage>
</organism>
<evidence type="ECO:0000256" key="1">
    <source>
        <dbReference type="SAM" id="MobiDB-lite"/>
    </source>
</evidence>
<keyword evidence="2" id="KW-0472">Membrane</keyword>
<sequence length="660" mass="76097">MNGQIVKSYKKGKNSSRQSKGGSSSSVVDVKTKIEKLIEILTELKENFTDKSSILSYVNFNFKEQNTLINFKNWLNINISELIITNIPDNRVISPDENINETDHKIKKILISWRIRARERVLTKKVNYILSILNSINNKNNKVNVLDEDKNKQVDDGEIKTTITDQLTIVMTKVINETIDKIYIQFPHNGGSKSQKGGMEPFSIFVLVMVIGIPLAGFIYPFYKIGLIQDVSKDIVGNIHYIWLYHTTNKKINHIIDEVKKSHNNNVKKVFNNIISNITSKQIIQNIIDDDDVKKDFFSAPLFSTSGNNGQGMLNIYGNARKEMINFCNLKNSLQKNYINKENFKFPNVQTKTTNNLIINITNEILLKQEEMLNELKTNENKNETTGEPVNELEKSYDVVLNLFSEILHIVKSVNYSFFKERKHIYMSMLVRLYDALFTFDVAMIDLNAAIKLIDEKILEKYKESFPKDMVIENPSAFPSQELINTIKSGNKSELTTEEQLEIINKDPQNSQFVGTNKEHTPFTASELCQQYNQQYNIIIAEISKDLFSKYKIMINPQIYTPNFPSSENLRKLPTKYLTGITEDNIYEKYINESTFRDIFETMEPIKGGSKRNKGIKKNKAEKTKKESKESKESKVKKRPTSGISKKDESQIKKKNKKKL</sequence>
<accession>A0A6C0BQT8</accession>
<keyword evidence="2" id="KW-1133">Transmembrane helix</keyword>
<feature type="compositionally biased region" description="Basic residues" evidence="1">
    <location>
        <begin position="609"/>
        <end position="618"/>
    </location>
</feature>
<feature type="compositionally biased region" description="Basic and acidic residues" evidence="1">
    <location>
        <begin position="619"/>
        <end position="634"/>
    </location>
</feature>
<name>A0A6C0BQT8_9ZZZZ</name>
<dbReference type="EMBL" id="MN739220">
    <property type="protein sequence ID" value="QHS94352.1"/>
    <property type="molecule type" value="Genomic_DNA"/>
</dbReference>
<keyword evidence="2" id="KW-0812">Transmembrane</keyword>
<dbReference type="PROSITE" id="PS00018">
    <property type="entry name" value="EF_HAND_1"/>
    <property type="match status" value="1"/>
</dbReference>
<feature type="region of interest" description="Disordered" evidence="1">
    <location>
        <begin position="607"/>
        <end position="660"/>
    </location>
</feature>
<reference evidence="3" key="1">
    <citation type="journal article" date="2020" name="Nature">
        <title>Giant virus diversity and host interactions through global metagenomics.</title>
        <authorList>
            <person name="Schulz F."/>
            <person name="Roux S."/>
            <person name="Paez-Espino D."/>
            <person name="Jungbluth S."/>
            <person name="Walsh D.A."/>
            <person name="Denef V.J."/>
            <person name="McMahon K.D."/>
            <person name="Konstantinidis K.T."/>
            <person name="Eloe-Fadrosh E.A."/>
            <person name="Kyrpides N.C."/>
            <person name="Woyke T."/>
        </authorList>
    </citation>
    <scope>NUCLEOTIDE SEQUENCE</scope>
    <source>
        <strain evidence="3">GVMAG-M-3300018416-26</strain>
    </source>
</reference>
<proteinExistence type="predicted"/>